<evidence type="ECO:0000256" key="14">
    <source>
        <dbReference type="ARBA" id="ARBA00023180"/>
    </source>
</evidence>
<dbReference type="CDD" id="cd07302">
    <property type="entry name" value="CHD"/>
    <property type="match status" value="1"/>
</dbReference>
<feature type="domain" description="G-protein coupled receptors family 3 profile" evidence="26">
    <location>
        <begin position="1216"/>
        <end position="1472"/>
    </location>
</feature>
<dbReference type="InterPro" id="IPR001828">
    <property type="entry name" value="ANF_lig-bd_rcpt"/>
</dbReference>
<feature type="transmembrane region" description="Helical" evidence="23">
    <location>
        <begin position="1133"/>
        <end position="1153"/>
    </location>
</feature>
<keyword evidence="5" id="KW-1003">Cell membrane</keyword>
<feature type="transmembrane region" description="Helical" evidence="23">
    <location>
        <begin position="1159"/>
        <end position="1181"/>
    </location>
</feature>
<dbReference type="Pfam" id="PF00003">
    <property type="entry name" value="7tm_3"/>
    <property type="match status" value="3"/>
</dbReference>
<keyword evidence="28" id="KW-1185">Reference proteome</keyword>
<dbReference type="CDD" id="cd14043">
    <property type="entry name" value="PK_GC-2D"/>
    <property type="match status" value="1"/>
</dbReference>
<dbReference type="PRINTS" id="PR01535">
    <property type="entry name" value="VOMERONASL2R"/>
</dbReference>
<dbReference type="GO" id="GO:0005886">
    <property type="term" value="C:plasma membrane"/>
    <property type="evidence" value="ECO:0007669"/>
    <property type="project" value="UniProtKB-SubCell"/>
</dbReference>
<evidence type="ECO:0000256" key="18">
    <source>
        <dbReference type="ARBA" id="ARBA00023293"/>
    </source>
</evidence>
<keyword evidence="11 23" id="KW-0472">Membrane</keyword>
<feature type="transmembrane region" description="Helical" evidence="23">
    <location>
        <begin position="387"/>
        <end position="409"/>
    </location>
</feature>
<evidence type="ECO:0000256" key="16">
    <source>
        <dbReference type="ARBA" id="ARBA00023239"/>
    </source>
</evidence>
<evidence type="ECO:0000259" key="24">
    <source>
        <dbReference type="PROSITE" id="PS50011"/>
    </source>
</evidence>
<keyword evidence="17" id="KW-0966">Cell projection</keyword>
<feature type="transmembrane region" description="Helical" evidence="23">
    <location>
        <begin position="1009"/>
        <end position="1033"/>
    </location>
</feature>
<evidence type="ECO:0000256" key="7">
    <source>
        <dbReference type="ARBA" id="ARBA00022729"/>
    </source>
</evidence>
<dbReference type="FunFam" id="3.40.50.2300:FF:000728">
    <property type="entry name" value="Uncharacterized protein"/>
    <property type="match status" value="1"/>
</dbReference>
<keyword evidence="13" id="KW-0675">Receptor</keyword>
<feature type="transmembrane region" description="Helical" evidence="23">
    <location>
        <begin position="1322"/>
        <end position="1345"/>
    </location>
</feature>
<dbReference type="SUPFAM" id="SSF55073">
    <property type="entry name" value="Nucleotide cyclase"/>
    <property type="match status" value="1"/>
</dbReference>
<evidence type="ECO:0000256" key="4">
    <source>
        <dbReference type="ARBA" id="ARBA00012202"/>
    </source>
</evidence>
<comment type="catalytic activity">
    <reaction evidence="1 20">
        <text>GTP = 3',5'-cyclic GMP + diphosphate</text>
        <dbReference type="Rhea" id="RHEA:13665"/>
        <dbReference type="ChEBI" id="CHEBI:33019"/>
        <dbReference type="ChEBI" id="CHEBI:37565"/>
        <dbReference type="ChEBI" id="CHEBI:57746"/>
        <dbReference type="EC" id="4.6.1.2"/>
    </reaction>
</comment>
<dbReference type="EMBL" id="OW240912">
    <property type="protein sequence ID" value="CAH2225859.1"/>
    <property type="molecule type" value="Genomic_DNA"/>
</dbReference>
<dbReference type="InterPro" id="IPR001054">
    <property type="entry name" value="A/G_cyclase"/>
</dbReference>
<dbReference type="PROSITE" id="PS50259">
    <property type="entry name" value="G_PROTEIN_RECEP_F3_4"/>
    <property type="match status" value="3"/>
</dbReference>
<evidence type="ECO:0000256" key="21">
    <source>
        <dbReference type="SAM" id="Coils"/>
    </source>
</evidence>
<dbReference type="PRINTS" id="PR00248">
    <property type="entry name" value="GPCRMGR"/>
</dbReference>
<feature type="transmembrane region" description="Helical" evidence="23">
    <location>
        <begin position="1096"/>
        <end position="1121"/>
    </location>
</feature>
<evidence type="ECO:0000256" key="20">
    <source>
        <dbReference type="RuleBase" id="RU003431"/>
    </source>
</evidence>
<feature type="transmembrane region" description="Helical" evidence="23">
    <location>
        <begin position="237"/>
        <end position="261"/>
    </location>
</feature>
<protein>
    <recommendedName>
        <fullName evidence="4 20">Guanylate cyclase</fullName>
        <ecNumber evidence="4 20">4.6.1.2</ecNumber>
    </recommendedName>
</protein>
<feature type="transmembrane region" description="Helical" evidence="23">
    <location>
        <begin position="1366"/>
        <end position="1390"/>
    </location>
</feature>
<dbReference type="Pfam" id="PF01094">
    <property type="entry name" value="ANF_receptor"/>
    <property type="match status" value="2"/>
</dbReference>
<dbReference type="InterPro" id="IPR000337">
    <property type="entry name" value="GPCR_3"/>
</dbReference>
<evidence type="ECO:0000256" key="6">
    <source>
        <dbReference type="ARBA" id="ARBA00022692"/>
    </source>
</evidence>
<dbReference type="InterPro" id="IPR018297">
    <property type="entry name" value="A/G_cyclase_CS"/>
</dbReference>
<dbReference type="Pfam" id="PF07714">
    <property type="entry name" value="PK_Tyr_Ser-Thr"/>
    <property type="match status" value="1"/>
</dbReference>
<dbReference type="FunFam" id="3.40.50.2300:FF:000114">
    <property type="entry name" value="Guanylate cyclase"/>
    <property type="match status" value="1"/>
</dbReference>
<keyword evidence="7" id="KW-0732">Signal</keyword>
<evidence type="ECO:0000256" key="22">
    <source>
        <dbReference type="SAM" id="MobiDB-lite"/>
    </source>
</evidence>
<keyword evidence="12" id="KW-1015">Disulfide bond</keyword>
<evidence type="ECO:0000313" key="28">
    <source>
        <dbReference type="Proteomes" id="UP001295444"/>
    </source>
</evidence>
<dbReference type="GO" id="GO:0005524">
    <property type="term" value="F:ATP binding"/>
    <property type="evidence" value="ECO:0007669"/>
    <property type="project" value="InterPro"/>
</dbReference>
<organism evidence="27 28">
    <name type="scientific">Pelobates cultripes</name>
    <name type="common">Western spadefoot toad</name>
    <dbReference type="NCBI Taxonomy" id="61616"/>
    <lineage>
        <taxon>Eukaryota</taxon>
        <taxon>Metazoa</taxon>
        <taxon>Chordata</taxon>
        <taxon>Craniata</taxon>
        <taxon>Vertebrata</taxon>
        <taxon>Euteleostomi</taxon>
        <taxon>Amphibia</taxon>
        <taxon>Batrachia</taxon>
        <taxon>Anura</taxon>
        <taxon>Pelobatoidea</taxon>
        <taxon>Pelobatidae</taxon>
        <taxon>Pelobates</taxon>
    </lineage>
</organism>
<feature type="transmembrane region" description="Helical" evidence="23">
    <location>
        <begin position="938"/>
        <end position="964"/>
    </location>
</feature>
<comment type="subcellular location">
    <subcellularLocation>
        <location evidence="3">Cell membrane</location>
        <topology evidence="3">Multi-pass membrane protein</topology>
    </subcellularLocation>
    <subcellularLocation>
        <location evidence="2">Photoreceptor outer segment membrane</location>
        <topology evidence="2">Single-pass type I membrane protein</topology>
    </subcellularLocation>
</comment>
<keyword evidence="21" id="KW-0175">Coiled coil</keyword>
<evidence type="ECO:0000256" key="10">
    <source>
        <dbReference type="ARBA" id="ARBA00023040"/>
    </source>
</evidence>
<comment type="similarity">
    <text evidence="19">Belongs to the adenylyl cyclase class-4/guanylyl cyclase family.</text>
</comment>
<sequence>MKEVKARLVWFGPNPSDEVVHQVMRLLSAENQDARNYEYQLWSLGGRQEEEVSETSPPQLHPNWVLGAVDEPAIPTDPLPAEELASGQSSMPRSQCSENCPPGKRKVPGSSIHSCCYNCVPCSEGEISNISDSENCMQCTEYEWPNMKQDQCIPKLVEFLSYSEGVLAIILASVSVLFCFLTILIAFIFISYWETPIAKANNRILSVILLVSIMLSYLCVFLFLGRPVDITCILRQISFAIIFSAAMSSVLAKTIMVYIAFKATKPGSVWKMWIGVKLSTTLFLFFFSVQVIISIIWLTISPPFRETDKNSYVGKIIIQCNEGSVIAFYSVLGYLGILAAVSFIAAYLARTLPDTFNEAKNITFSMLVFCSVWIAMIPAYLSTKGKYMVAVEVFAILASSAGLLFCIFFPKCYIMIFSLNLITFLYRPPHYTSYFTSDGLILIGGFSRKRAGVSRVIGTHSLEPMVSNEYAGKEGFGIISFSPSSDERIEQYPCMEEIMQLVSGRYSQRRTMFGRPYRRNYVNVLLFIFAIEEINTNPDILQNITLGYHAYDTCLDTRKAVKSVLQILSGPGKIVPNYSCLDRGMLVGFIGDHYSMTTLPIAQILGVYGYAQISYGATDYILSDKQVYPHFFRMLQNDHVHHLIIAKLLKYFGWTWVGIIASQDISGQQESRSLTNYMRSYDICVAYTLQINIDLIQNRRVSMPVVQMSSVQVVIICGSFSLAVVIVLKRRDEFLLECSLQGRLTVTLGIYYTRFPVVLYPPIIFKEEDAQHTPGSLDPAYVDHFIYECSKSEKKLSVQVQETPGSMSSKTVTKVKIDTCVQSISTWGAIGRRHTTFWWLLWPTKTSSTQNLAISWKTKDNTIPVSQCSKKCLPGYRKVQTSSIHHCCYDCAPCSQGEISNVTDSDTCIKCTEYEWPNEKKDHCVPKELDFLSYTDDVLTAVFALTSVLFCFITLSVLVIFVSYRDTPIVRANNQNLSFILLVSIMSGFLCAFLFLGRPVDITCVLRQVSFGIIFSIAISSVLAKTIVVYIAFKATKPGNKWKKCIGVKVSNLIVLFFSSIQVIICISWLAVSPPFQELDTYSYQRKIIIQCNEGVVYAFYAVLGYMGTLTAVSFISAFLVKTLPDSFNEAKYITFSMVVFCSVWIAMIPAYLSTKGKYMVAVEVFAILASSVGLLGCLFFPKCYVIVFKPENNTKIFGCNILQDACSEVYREASSIFFFLITVLILFIFILFWETPIVKANNRNLSVILLVSIMLCFLCVFLFLGQPADITCMFRHTVFGFIFSTAVSSVLAKTIMVYIAFKATTPGSTWKKWISVKISNYIVLFFSSIQVLINISWLATCPPFQELDTHSSLGKIIIQCNEGSVIAFYSVLGYLGILAAVSFIMAYLARTLPDSFNEAKYITFSMLVFCSVWIAMIPAYLSTKGKYMVAVEVFAILASSAGLLGCIFFPKCFIIIFRPEINTKTYLLERYILLAGPPAAWEEYVLLLLCPWDCDPMFSKALPELAARLAVNKINNDSTLELSYQLNYKILQENCETSKALVEFASYGELSSAFLGPLNPGYCDSATLLGKNWNKAVFSWTCVNHDLDSKDSFPTFARTMPAPTKVLFHLMKYFRWAHVGVISSNEDIWVDTARKVASALRNLGLPVGIVKNMGNGNQGIEDTLRNIKDTNDLRVIIMCMHSVLIGGEEQAIFLTKAHEMGLTDGRYVFVPYDTLLYSLPYKNNSFYILDKNSKLREAYDAVLTITVDYEDKSFYDVFAEEKEKGTIKTNLEPHQVSPLFGTIYDAMYIMAKAMSTAWKQGAWISGTNLAEYTKNLDIPGFIQMLYTDGKGNGLSNFVVLDTDGKVNQLFPTYSVEIASNLVRFLGKTIRFPGGTPPPADSSCWFDPDIICIGGIEPSIVILVFGLVFALALCGVCVSYLIRHSLLQIQLVKGPNRILLSLDDLTFINPKLSIKKLNIDNMSDTKSVSDCKSLARSLSTKSLGATHENSNVAVYEGDWVWLKKFEPGVYHELRQSTTSTLRKMKDLRNENVNPFLGFFSDCGIFAIVTEHCSRGSLEDLLRNEDVKLDWMFKSSLLLDLIKGMRYLHHRDFPHGRLKSRNCVVDGRFVLKITDYGLNDIVETQKCPRYPHPPGELFWTAPELLRDQTLARRGTFKGDVYSFAIILQEVVVRGPPYCMSGLSAEEIIRKVKKPPPLCRPTVAPDQAPLQCIQLMKQCWSELAERRPTFDEIFDQFKTINKGKKTNIIDSMLRMLEQYSSNLEDLIRERTEELEVEKQKTEKLLSQMLPPSVAEALKTGGTVEPEYFDQVTIYFSDIVGFTTISALSEPIEVVDLLNDLYTLFDAVLGNHDVYKVETIGDAYMVASGLPKRNGNKHAAEIANMSLDILSSVGTFQMRHMPDVPVRIRIGLHSGPCVAGVVGLTMPRYCLFGDTVNTASRMESTGLPYRIHVNQSTVATLRTLKENYKIELRGKIELKGKGIEETFWLVGRDSFTKPLPNPPDIKPGCNSHGLTAEEIAEFKRRKAEKMLAKKE</sequence>
<evidence type="ECO:0000259" key="25">
    <source>
        <dbReference type="PROSITE" id="PS50125"/>
    </source>
</evidence>
<proteinExistence type="inferred from homology"/>
<dbReference type="SUPFAM" id="SSF53822">
    <property type="entry name" value="Periplasmic binding protein-like I"/>
    <property type="match status" value="2"/>
</dbReference>
<dbReference type="Pfam" id="PF00211">
    <property type="entry name" value="Guanylate_cyc"/>
    <property type="match status" value="1"/>
</dbReference>
<dbReference type="InterPro" id="IPR017978">
    <property type="entry name" value="GPCR_3_C"/>
</dbReference>
<evidence type="ECO:0000313" key="27">
    <source>
        <dbReference type="EMBL" id="CAH2225859.1"/>
    </source>
</evidence>
<dbReference type="Pfam" id="PF07562">
    <property type="entry name" value="NCD3G"/>
    <property type="match status" value="2"/>
</dbReference>
<feature type="transmembrane region" description="Helical" evidence="23">
    <location>
        <begin position="361"/>
        <end position="381"/>
    </location>
</feature>
<feature type="domain" description="Protein kinase" evidence="24">
    <location>
        <begin position="1972"/>
        <end position="2238"/>
    </location>
</feature>
<feature type="transmembrane region" description="Helical" evidence="23">
    <location>
        <begin position="1278"/>
        <end position="1302"/>
    </location>
</feature>
<keyword evidence="10" id="KW-0297">G-protein coupled receptor</keyword>
<accession>A0AAD1R813</accession>
<dbReference type="Gene3D" id="3.30.70.1230">
    <property type="entry name" value="Nucleotide cyclase"/>
    <property type="match status" value="1"/>
</dbReference>
<feature type="transmembrane region" description="Helical" evidence="23">
    <location>
        <begin position="705"/>
        <end position="728"/>
    </location>
</feature>
<dbReference type="PANTHER" id="PTHR24061:SF588">
    <property type="entry name" value="VOMERONASAL TYPE-2 RECEPTOR 26"/>
    <property type="match status" value="1"/>
</dbReference>
<feature type="domain" description="Guanylate cyclase" evidence="25">
    <location>
        <begin position="2310"/>
        <end position="2440"/>
    </location>
</feature>
<dbReference type="InterPro" id="IPR000719">
    <property type="entry name" value="Prot_kinase_dom"/>
</dbReference>
<evidence type="ECO:0000256" key="2">
    <source>
        <dbReference type="ARBA" id="ARBA00004451"/>
    </source>
</evidence>
<dbReference type="SUPFAM" id="SSF56112">
    <property type="entry name" value="Protein kinase-like (PK-like)"/>
    <property type="match status" value="1"/>
</dbReference>
<dbReference type="Gene3D" id="2.10.50.30">
    <property type="entry name" value="GPCR, family 3, nine cysteines domain"/>
    <property type="match status" value="2"/>
</dbReference>
<feature type="compositionally biased region" description="Polar residues" evidence="22">
    <location>
        <begin position="86"/>
        <end position="95"/>
    </location>
</feature>
<dbReference type="GO" id="GO:0004930">
    <property type="term" value="F:G protein-coupled receptor activity"/>
    <property type="evidence" value="ECO:0007669"/>
    <property type="project" value="UniProtKB-KW"/>
</dbReference>
<evidence type="ECO:0000256" key="5">
    <source>
        <dbReference type="ARBA" id="ARBA00022475"/>
    </source>
</evidence>
<feature type="domain" description="G-protein coupled receptors family 3 profile" evidence="26">
    <location>
        <begin position="167"/>
        <end position="417"/>
    </location>
</feature>
<feature type="coiled-coil region" evidence="21">
    <location>
        <begin position="2247"/>
        <end position="2274"/>
    </location>
</feature>
<gene>
    <name evidence="27" type="ORF">PECUL_23A044984</name>
</gene>
<dbReference type="FunFam" id="1.10.510.10:FF:000404">
    <property type="entry name" value="Guanylate cyclase"/>
    <property type="match status" value="1"/>
</dbReference>
<feature type="transmembrane region" description="Helical" evidence="23">
    <location>
        <begin position="166"/>
        <end position="192"/>
    </location>
</feature>
<evidence type="ECO:0000256" key="3">
    <source>
        <dbReference type="ARBA" id="ARBA00004651"/>
    </source>
</evidence>
<dbReference type="FunFam" id="2.10.50.30:FF:000003">
    <property type="entry name" value="Vomeronasal 2, receptor 120"/>
    <property type="match status" value="2"/>
</dbReference>
<dbReference type="Gene3D" id="1.10.510.10">
    <property type="entry name" value="Transferase(Phosphotransferase) domain 1"/>
    <property type="match status" value="1"/>
</dbReference>
<feature type="transmembrane region" description="Helical" evidence="23">
    <location>
        <begin position="282"/>
        <end position="300"/>
    </location>
</feature>
<dbReference type="GO" id="GO:0004383">
    <property type="term" value="F:guanylate cyclase activity"/>
    <property type="evidence" value="ECO:0007669"/>
    <property type="project" value="UniProtKB-EC"/>
</dbReference>
<keyword evidence="9 23" id="KW-1133">Transmembrane helix</keyword>
<evidence type="ECO:0000256" key="8">
    <source>
        <dbReference type="ARBA" id="ARBA00022741"/>
    </source>
</evidence>
<evidence type="ECO:0000256" key="11">
    <source>
        <dbReference type="ARBA" id="ARBA00023136"/>
    </source>
</evidence>
<dbReference type="FunFam" id="3.30.70.1230:FF:000013">
    <property type="entry name" value="Guanylate cyclase"/>
    <property type="match status" value="1"/>
</dbReference>
<feature type="transmembrane region" description="Helical" evidence="23">
    <location>
        <begin position="976"/>
        <end position="997"/>
    </location>
</feature>
<dbReference type="InterPro" id="IPR004073">
    <property type="entry name" value="GPCR_3_vmron_rcpt_2"/>
</dbReference>
<feature type="domain" description="G-protein coupled receptors family 3 profile" evidence="26">
    <location>
        <begin position="939"/>
        <end position="1195"/>
    </location>
</feature>
<evidence type="ECO:0000259" key="26">
    <source>
        <dbReference type="PROSITE" id="PS50259"/>
    </source>
</evidence>
<evidence type="ECO:0000256" key="19">
    <source>
        <dbReference type="RuleBase" id="RU000405"/>
    </source>
</evidence>
<evidence type="ECO:0000256" key="23">
    <source>
        <dbReference type="SAM" id="Phobius"/>
    </source>
</evidence>
<keyword evidence="18 20" id="KW-0141">cGMP biosynthesis</keyword>
<keyword evidence="15" id="KW-0807">Transducer</keyword>
<dbReference type="PROSITE" id="PS50011">
    <property type="entry name" value="PROTEIN_KINASE_DOM"/>
    <property type="match status" value="1"/>
</dbReference>
<feature type="region of interest" description="Disordered" evidence="22">
    <location>
        <begin position="75"/>
        <end position="95"/>
    </location>
</feature>
<keyword evidence="6 23" id="KW-0812">Transmembrane</keyword>
<dbReference type="Pfam" id="PF07701">
    <property type="entry name" value="HNOBA"/>
    <property type="match status" value="1"/>
</dbReference>
<dbReference type="PROSITE" id="PS00452">
    <property type="entry name" value="GUANYLATE_CYCLASE_1"/>
    <property type="match status" value="1"/>
</dbReference>
<evidence type="ECO:0000256" key="1">
    <source>
        <dbReference type="ARBA" id="ARBA00001436"/>
    </source>
</evidence>
<dbReference type="EC" id="4.6.1.2" evidence="4 20"/>
<evidence type="ECO:0000256" key="15">
    <source>
        <dbReference type="ARBA" id="ARBA00023224"/>
    </source>
</evidence>
<dbReference type="InterPro" id="IPR017979">
    <property type="entry name" value="GPCR_3_CS"/>
</dbReference>
<dbReference type="GO" id="GO:0004672">
    <property type="term" value="F:protein kinase activity"/>
    <property type="evidence" value="ECO:0007669"/>
    <property type="project" value="InterPro"/>
</dbReference>
<feature type="transmembrane region" description="Helical" evidence="23">
    <location>
        <begin position="326"/>
        <end position="349"/>
    </location>
</feature>
<dbReference type="InterPro" id="IPR038550">
    <property type="entry name" value="GPCR_3_9-Cys_sf"/>
</dbReference>
<dbReference type="InterPro" id="IPR001245">
    <property type="entry name" value="Ser-Thr/Tyr_kinase_cat_dom"/>
</dbReference>
<feature type="transmembrane region" description="Helical" evidence="23">
    <location>
        <begin position="1900"/>
        <end position="1922"/>
    </location>
</feature>
<dbReference type="Gene3D" id="3.40.50.2300">
    <property type="match status" value="2"/>
</dbReference>
<dbReference type="CDD" id="cd15283">
    <property type="entry name" value="7tmC_V2R_pheromone"/>
    <property type="match status" value="3"/>
</dbReference>
<dbReference type="InterPro" id="IPR011009">
    <property type="entry name" value="Kinase-like_dom_sf"/>
</dbReference>
<name>A0AAD1R813_PELCU</name>
<feature type="transmembrane region" description="Helical" evidence="23">
    <location>
        <begin position="1434"/>
        <end position="1458"/>
    </location>
</feature>
<dbReference type="InterPro" id="IPR011500">
    <property type="entry name" value="GPCR_3_9-Cys_dom"/>
</dbReference>
<keyword evidence="16 19" id="KW-0456">Lyase</keyword>
<dbReference type="Proteomes" id="UP001295444">
    <property type="component" value="Chromosome 01"/>
</dbReference>
<feature type="transmembrane region" description="Helical" evidence="23">
    <location>
        <begin position="1217"/>
        <end position="1234"/>
    </location>
</feature>
<evidence type="ECO:0000256" key="9">
    <source>
        <dbReference type="ARBA" id="ARBA00022989"/>
    </source>
</evidence>
<feature type="transmembrane region" description="Helical" evidence="23">
    <location>
        <begin position="1053"/>
        <end position="1076"/>
    </location>
</feature>
<reference evidence="27" key="1">
    <citation type="submission" date="2022-03" db="EMBL/GenBank/DDBJ databases">
        <authorList>
            <person name="Alioto T."/>
            <person name="Alioto T."/>
            <person name="Gomez Garrido J."/>
        </authorList>
    </citation>
    <scope>NUCLEOTIDE SEQUENCE</scope>
</reference>
<feature type="transmembrane region" description="Helical" evidence="23">
    <location>
        <begin position="1246"/>
        <end position="1266"/>
    </location>
</feature>
<keyword evidence="8" id="KW-0547">Nucleotide-binding</keyword>
<dbReference type="InterPro" id="IPR028082">
    <property type="entry name" value="Peripla_BP_I"/>
</dbReference>
<dbReference type="InterPro" id="IPR029787">
    <property type="entry name" value="Nucleotide_cyclase"/>
</dbReference>
<feature type="transmembrane region" description="Helical" evidence="23">
    <location>
        <begin position="204"/>
        <end position="225"/>
    </location>
</feature>
<keyword evidence="14" id="KW-0325">Glycoprotein</keyword>
<dbReference type="InterPro" id="IPR011645">
    <property type="entry name" value="HNOB_dom_associated"/>
</dbReference>
<evidence type="ECO:0000256" key="17">
    <source>
        <dbReference type="ARBA" id="ARBA00023273"/>
    </source>
</evidence>
<dbReference type="SMART" id="SM00044">
    <property type="entry name" value="CYCc"/>
    <property type="match status" value="1"/>
</dbReference>
<feature type="transmembrane region" description="Helical" evidence="23">
    <location>
        <begin position="1402"/>
        <end position="1422"/>
    </location>
</feature>
<evidence type="ECO:0000256" key="13">
    <source>
        <dbReference type="ARBA" id="ARBA00023170"/>
    </source>
</evidence>
<dbReference type="GO" id="GO:0035556">
    <property type="term" value="P:intracellular signal transduction"/>
    <property type="evidence" value="ECO:0007669"/>
    <property type="project" value="InterPro"/>
</dbReference>
<dbReference type="CDD" id="cd06371">
    <property type="entry name" value="PBP1_sensory_GC_DEF-like"/>
    <property type="match status" value="1"/>
</dbReference>
<evidence type="ECO:0000256" key="12">
    <source>
        <dbReference type="ARBA" id="ARBA00023157"/>
    </source>
</evidence>
<dbReference type="PROSITE" id="PS50125">
    <property type="entry name" value="GUANYLATE_CYCLASE_2"/>
    <property type="match status" value="1"/>
</dbReference>
<dbReference type="PROSITE" id="PS00981">
    <property type="entry name" value="G_PROTEIN_RECEP_F3_3"/>
    <property type="match status" value="3"/>
</dbReference>
<dbReference type="PANTHER" id="PTHR24061">
    <property type="entry name" value="CALCIUM-SENSING RECEPTOR-RELATED"/>
    <property type="match status" value="1"/>
</dbReference>
<dbReference type="InterPro" id="IPR000068">
    <property type="entry name" value="GPCR_3_Ca_sens_rcpt-rel"/>
</dbReference>